<dbReference type="EMBL" id="VLKE01000001">
    <property type="protein sequence ID" value="TWH65123.1"/>
    <property type="molecule type" value="Genomic_DNA"/>
</dbReference>
<evidence type="ECO:0000313" key="4">
    <source>
        <dbReference type="EMBL" id="TWH65123.1"/>
    </source>
</evidence>
<dbReference type="AlphaFoldDB" id="A0A562I3C8"/>
<dbReference type="Gene3D" id="3.40.50.150">
    <property type="entry name" value="Vaccinia Virus protein VP39"/>
    <property type="match status" value="1"/>
</dbReference>
<keyword evidence="1 4" id="KW-0489">Methyltransferase</keyword>
<dbReference type="RefSeq" id="WP_145772525.1">
    <property type="nucleotide sequence ID" value="NZ_BAAATQ010000124.1"/>
</dbReference>
<reference evidence="4 5" key="1">
    <citation type="submission" date="2019-07" db="EMBL/GenBank/DDBJ databases">
        <title>R&amp;d 2014.</title>
        <authorList>
            <person name="Klenk H.-P."/>
        </authorList>
    </citation>
    <scope>NUCLEOTIDE SEQUENCE [LARGE SCALE GENOMIC DNA]</scope>
    <source>
        <strain evidence="4 5">DSM 43868</strain>
    </source>
</reference>
<comment type="caution">
    <text evidence="4">The sequence shown here is derived from an EMBL/GenBank/DDBJ whole genome shotgun (WGS) entry which is preliminary data.</text>
</comment>
<keyword evidence="5" id="KW-1185">Reference proteome</keyword>
<feature type="domain" description="Methyltransferase" evidence="3">
    <location>
        <begin position="179"/>
        <end position="277"/>
    </location>
</feature>
<evidence type="ECO:0000313" key="5">
    <source>
        <dbReference type="Proteomes" id="UP000319825"/>
    </source>
</evidence>
<gene>
    <name evidence="4" type="ORF">JD77_00058</name>
</gene>
<protein>
    <submittedName>
        <fullName evidence="4">Methyltransferase family protein</fullName>
    </submittedName>
</protein>
<dbReference type="PANTHER" id="PTHR43861">
    <property type="entry name" value="TRANS-ACONITATE 2-METHYLTRANSFERASE-RELATED"/>
    <property type="match status" value="1"/>
</dbReference>
<proteinExistence type="predicted"/>
<evidence type="ECO:0000256" key="2">
    <source>
        <dbReference type="ARBA" id="ARBA00022679"/>
    </source>
</evidence>
<sequence length="343" mass="38139">MTVHVDSDDLVRVPPERMEAAYLEYRRACYDVLRRQCAARGLLDLLRTPVTADEFGRRMGVVPTKLPIAELLLRALAKHGDVTRVEGDPPRYAAVASPTPRDFDDDLVRLATGRGSLTELRHSQSYAGILDALTVEGDPIAADFTAGAPPEIEEIFTIPFYRWCRLQAVHEALAAGPRVLDLACGPGYGLLEIADRLPADPRAAVFGVELTPHYAEAAMRRTAGDDRVAVVRGDLQRPQEYLRDGHFDGALIVGAYHFLREPEPLWATVARALRPGGVFALGYVQSDVATDDREIMDLRFALRKPPVYRPTPQDIDHLAARYGLTPIRRFGLGVWRSYSFRRA</sequence>
<dbReference type="InterPro" id="IPR029063">
    <property type="entry name" value="SAM-dependent_MTases_sf"/>
</dbReference>
<dbReference type="Proteomes" id="UP000319825">
    <property type="component" value="Unassembled WGS sequence"/>
</dbReference>
<accession>A0A562I3C8</accession>
<organism evidence="4 5">
    <name type="scientific">Micromonospora olivasterospora</name>
    <dbReference type="NCBI Taxonomy" id="1880"/>
    <lineage>
        <taxon>Bacteria</taxon>
        <taxon>Bacillati</taxon>
        <taxon>Actinomycetota</taxon>
        <taxon>Actinomycetes</taxon>
        <taxon>Micromonosporales</taxon>
        <taxon>Micromonosporaceae</taxon>
        <taxon>Micromonospora</taxon>
    </lineage>
</organism>
<dbReference type="PANTHER" id="PTHR43861:SF1">
    <property type="entry name" value="TRANS-ACONITATE 2-METHYLTRANSFERASE"/>
    <property type="match status" value="1"/>
</dbReference>
<name>A0A562I3C8_MICOL</name>
<evidence type="ECO:0000256" key="1">
    <source>
        <dbReference type="ARBA" id="ARBA00022603"/>
    </source>
</evidence>
<evidence type="ECO:0000259" key="3">
    <source>
        <dbReference type="Pfam" id="PF13649"/>
    </source>
</evidence>
<dbReference type="SUPFAM" id="SSF53335">
    <property type="entry name" value="S-adenosyl-L-methionine-dependent methyltransferases"/>
    <property type="match status" value="1"/>
</dbReference>
<dbReference type="CDD" id="cd02440">
    <property type="entry name" value="AdoMet_MTases"/>
    <property type="match status" value="1"/>
</dbReference>
<keyword evidence="2 4" id="KW-0808">Transferase</keyword>
<dbReference type="InterPro" id="IPR041698">
    <property type="entry name" value="Methyltransf_25"/>
</dbReference>
<dbReference type="OrthoDB" id="4298081at2"/>
<dbReference type="GO" id="GO:0008168">
    <property type="term" value="F:methyltransferase activity"/>
    <property type="evidence" value="ECO:0007669"/>
    <property type="project" value="UniProtKB-KW"/>
</dbReference>
<dbReference type="Pfam" id="PF13649">
    <property type="entry name" value="Methyltransf_25"/>
    <property type="match status" value="1"/>
</dbReference>
<dbReference type="GO" id="GO:0032259">
    <property type="term" value="P:methylation"/>
    <property type="evidence" value="ECO:0007669"/>
    <property type="project" value="UniProtKB-KW"/>
</dbReference>